<dbReference type="GO" id="GO:0035091">
    <property type="term" value="F:phosphatidylinositol binding"/>
    <property type="evidence" value="ECO:0007669"/>
    <property type="project" value="TreeGrafter"/>
</dbReference>
<name>A0AAF3JBL8_9BILA</name>
<dbReference type="FunFam" id="3.30.530.20:FF:000028">
    <property type="entry name" value="Phosphatidylinositol transfer protein 5"/>
    <property type="match status" value="1"/>
</dbReference>
<dbReference type="GO" id="GO:0003677">
    <property type="term" value="F:DNA binding"/>
    <property type="evidence" value="ECO:0007669"/>
    <property type="project" value="InterPro"/>
</dbReference>
<keyword evidence="2" id="KW-0563">Paired box</keyword>
<feature type="region of interest" description="Disordered" evidence="3">
    <location>
        <begin position="74"/>
        <end position="94"/>
    </location>
</feature>
<dbReference type="PRINTS" id="PR00391">
    <property type="entry name" value="PITRANSFER"/>
</dbReference>
<feature type="region of interest" description="Disordered" evidence="3">
    <location>
        <begin position="1"/>
        <end position="40"/>
    </location>
</feature>
<sequence>MQTRKSTRLEENESGQRAGEQDLRLKERSKEDNKQDAQHTTMEMAFGEDTIDSDGVTHKAEANSLVQVSADNSIQIDAETRGEDGNVRKDDDERHKLSNSLQLNIAGTTVKEEQDGNVLQKKENDGGNQLDVGYTAQVDVKPVNTPRNQRYMRRASKDENVAAKELELIRKTMVKKKIKKEALTQTEKGKDGLTSSNLQLNDSLNDQQLTNPAVKKARQGLLTRFTVRQLREFICISHNLPRPYQSNGSAPVRRQQRERREMLRVAIVPAFQHQSTADFKLTFPFLTMQVGDYHGSLPFGMVVHPQQQGRMNSLTLNGQSKRLIYEFTLLDNNNNLGYAVWTLALSNIVAIYVFDHLVCMKLNVSPMQVVSFAGNKSNLSYDLTNGQRACSPFHYFQLNGPAQNFFDGLVKCDANHFAAILLSEEEFFEDAIKAKGESNNNQEEHYLHERKPYGLMMNSNGGGQLNSDEGGIEARYDSYNMTQENFLHGKKPYDVVMNSNSSDQSNSVETPRRSKMVSPIMATESPSYQELLHYAALGHSKSFENAQSQNIDMDLDISSILIKWMDEGKDGNELIALTSRVKEEERRSNGCIRGVNCRGWIDCRCLIDISTPATLERDFNAWLRGMSPSSSSSGTEYSTEISTEYSTDSSMRSEYSAEYGTIEGCYLEYSLGYSNFHEHEFQADNLIKMETTMLDYEKESKMGQQSVNREMNAKPEDGRKARRKGGGTNLYGRPYCPGRPLSMLERTQIIELHLAGMKVNAISKTLCISHGCVSKIISRYRTTGILSPASSPEQRKLSDSINHQIAMLVKEYRILLPFNVDDFKRGHLYTTAETSKAETGGGEGVEILKQEEFESDDLRPGEHLEGIYTYKIYRIKSKVPWLLQKMLPESAFILHEESWNAYPYFKTVVTNPGYMKKGFKIQLESYHIQDKGDAENPLNAKKKCEVVAVDIIDEKSLKKVDLEAKINPRMVRSEKMEIGPLKDGWTEDEDIPVMCAYKLVSVTFSWRGIGGQIEKLIHKNYPRLFNKFHREVYCRSDEWWDMDMDEIRDYEEKTAKKLRKMINNNQKRGVYRAASDSERLK</sequence>
<dbReference type="WBParaSite" id="MBELARI_LOCUS8786">
    <property type="protein sequence ID" value="MBELARI_LOCUS8786"/>
    <property type="gene ID" value="MBELARI_LOCUS8786"/>
</dbReference>
<dbReference type="InterPro" id="IPR009057">
    <property type="entry name" value="Homeodomain-like_sf"/>
</dbReference>
<evidence type="ECO:0000313" key="6">
    <source>
        <dbReference type="WBParaSite" id="MBELARI_LOCUS8786"/>
    </source>
</evidence>
<organism evidence="5 6">
    <name type="scientific">Mesorhabditis belari</name>
    <dbReference type="NCBI Taxonomy" id="2138241"/>
    <lineage>
        <taxon>Eukaryota</taxon>
        <taxon>Metazoa</taxon>
        <taxon>Ecdysozoa</taxon>
        <taxon>Nematoda</taxon>
        <taxon>Chromadorea</taxon>
        <taxon>Rhabditida</taxon>
        <taxon>Rhabditina</taxon>
        <taxon>Rhabditomorpha</taxon>
        <taxon>Rhabditoidea</taxon>
        <taxon>Rhabditidae</taxon>
        <taxon>Mesorhabditinae</taxon>
        <taxon>Mesorhabditis</taxon>
    </lineage>
</organism>
<dbReference type="Pfam" id="PF02121">
    <property type="entry name" value="IP_trans"/>
    <property type="match status" value="1"/>
</dbReference>
<dbReference type="InterPro" id="IPR001666">
    <property type="entry name" value="PI_transfer"/>
</dbReference>
<dbReference type="AlphaFoldDB" id="A0AAF3JBL8"/>
<dbReference type="GO" id="GO:0031210">
    <property type="term" value="F:phosphatidylcholine binding"/>
    <property type="evidence" value="ECO:0007669"/>
    <property type="project" value="TreeGrafter"/>
</dbReference>
<dbReference type="SMART" id="SM00351">
    <property type="entry name" value="PAX"/>
    <property type="match status" value="1"/>
</dbReference>
<dbReference type="GO" id="GO:0071944">
    <property type="term" value="C:cell periphery"/>
    <property type="evidence" value="ECO:0007669"/>
    <property type="project" value="UniProtKB-ARBA"/>
</dbReference>
<dbReference type="PANTHER" id="PTHR10658:SF35">
    <property type="entry name" value="PHOSPHATIDYLINOSITOL TRANSFER PROTEIN"/>
    <property type="match status" value="1"/>
</dbReference>
<evidence type="ECO:0000259" key="4">
    <source>
        <dbReference type="PROSITE" id="PS51057"/>
    </source>
</evidence>
<feature type="domain" description="Paired" evidence="4">
    <location>
        <begin position="724"/>
        <end position="852"/>
    </location>
</feature>
<accession>A0AAF3JBL8</accession>
<evidence type="ECO:0000256" key="2">
    <source>
        <dbReference type="ARBA" id="ARBA00022724"/>
    </source>
</evidence>
<proteinExistence type="predicted"/>
<dbReference type="PRINTS" id="PR00027">
    <property type="entry name" value="PAIREDBOX"/>
</dbReference>
<dbReference type="GO" id="GO:0005737">
    <property type="term" value="C:cytoplasm"/>
    <property type="evidence" value="ECO:0007669"/>
    <property type="project" value="TreeGrafter"/>
</dbReference>
<keyword evidence="5" id="KW-1185">Reference proteome</keyword>
<dbReference type="PANTHER" id="PTHR10658">
    <property type="entry name" value="PHOSPHATIDYLINOSITOL TRANSFER PROTEIN"/>
    <property type="match status" value="1"/>
</dbReference>
<feature type="region of interest" description="Disordered" evidence="3">
    <location>
        <begin position="700"/>
        <end position="729"/>
    </location>
</feature>
<dbReference type="GO" id="GO:0006355">
    <property type="term" value="P:regulation of DNA-templated transcription"/>
    <property type="evidence" value="ECO:0007669"/>
    <property type="project" value="InterPro"/>
</dbReference>
<dbReference type="SUPFAM" id="SSF46689">
    <property type="entry name" value="Homeodomain-like"/>
    <property type="match status" value="1"/>
</dbReference>
<dbReference type="GO" id="GO:0008525">
    <property type="term" value="F:phosphatidylcholine transporter activity"/>
    <property type="evidence" value="ECO:0007669"/>
    <property type="project" value="TreeGrafter"/>
</dbReference>
<dbReference type="Proteomes" id="UP000887575">
    <property type="component" value="Unassembled WGS sequence"/>
</dbReference>
<dbReference type="GO" id="GO:0008526">
    <property type="term" value="F:phosphatidylinositol transfer activity"/>
    <property type="evidence" value="ECO:0007669"/>
    <property type="project" value="TreeGrafter"/>
</dbReference>
<dbReference type="Gene3D" id="1.10.10.10">
    <property type="entry name" value="Winged helix-like DNA-binding domain superfamily/Winged helix DNA-binding domain"/>
    <property type="match status" value="1"/>
</dbReference>
<protein>
    <recommendedName>
        <fullName evidence="4">Paired domain-containing protein</fullName>
    </recommendedName>
</protein>
<feature type="compositionally biased region" description="Basic and acidic residues" evidence="3">
    <location>
        <begin position="78"/>
        <end position="94"/>
    </location>
</feature>
<dbReference type="PROSITE" id="PS51057">
    <property type="entry name" value="PAIRED_2"/>
    <property type="match status" value="1"/>
</dbReference>
<evidence type="ECO:0000313" key="5">
    <source>
        <dbReference type="Proteomes" id="UP000887575"/>
    </source>
</evidence>
<dbReference type="InterPro" id="IPR055261">
    <property type="entry name" value="PI_transfer_N"/>
</dbReference>
<evidence type="ECO:0000256" key="1">
    <source>
        <dbReference type="ARBA" id="ARBA00004123"/>
    </source>
</evidence>
<dbReference type="GO" id="GO:0005634">
    <property type="term" value="C:nucleus"/>
    <property type="evidence" value="ECO:0007669"/>
    <property type="project" value="UniProtKB-SubCell"/>
</dbReference>
<dbReference type="InterPro" id="IPR036388">
    <property type="entry name" value="WH-like_DNA-bd_sf"/>
</dbReference>
<feature type="compositionally biased region" description="Basic and acidic residues" evidence="3">
    <location>
        <begin position="19"/>
        <end position="37"/>
    </location>
</feature>
<evidence type="ECO:0000256" key="3">
    <source>
        <dbReference type="SAM" id="MobiDB-lite"/>
    </source>
</evidence>
<dbReference type="Gene3D" id="3.30.530.20">
    <property type="match status" value="1"/>
</dbReference>
<dbReference type="SUPFAM" id="SSF55961">
    <property type="entry name" value="Bet v1-like"/>
    <property type="match status" value="1"/>
</dbReference>
<dbReference type="InterPro" id="IPR001523">
    <property type="entry name" value="Paired_dom"/>
</dbReference>
<reference evidence="6" key="1">
    <citation type="submission" date="2024-02" db="UniProtKB">
        <authorList>
            <consortium name="WormBaseParasite"/>
        </authorList>
    </citation>
    <scope>IDENTIFICATION</scope>
</reference>
<dbReference type="Pfam" id="PF13384">
    <property type="entry name" value="HTH_23"/>
    <property type="match status" value="1"/>
</dbReference>
<comment type="subcellular location">
    <subcellularLocation>
        <location evidence="1">Nucleus</location>
    </subcellularLocation>
</comment>
<dbReference type="InterPro" id="IPR023393">
    <property type="entry name" value="START-like_dom_sf"/>
</dbReference>